<dbReference type="Pfam" id="PF09852">
    <property type="entry name" value="DUF2079"/>
    <property type="match status" value="1"/>
</dbReference>
<dbReference type="STRING" id="395961.Cyan7425_0720"/>
<evidence type="ECO:0000256" key="1">
    <source>
        <dbReference type="SAM" id="Phobius"/>
    </source>
</evidence>
<feature type="transmembrane region" description="Helical" evidence="1">
    <location>
        <begin position="304"/>
        <end position="329"/>
    </location>
</feature>
<gene>
    <name evidence="2" type="ordered locus">Cyan7425_0720</name>
</gene>
<accession>B8HVS9</accession>
<protein>
    <submittedName>
        <fullName evidence="2">Uncharacterized protein</fullName>
    </submittedName>
</protein>
<organism evidence="2">
    <name type="scientific">Cyanothece sp. (strain PCC 7425 / ATCC 29141)</name>
    <dbReference type="NCBI Taxonomy" id="395961"/>
    <lineage>
        <taxon>Bacteria</taxon>
        <taxon>Bacillati</taxon>
        <taxon>Cyanobacteriota</taxon>
        <taxon>Cyanophyceae</taxon>
        <taxon>Gomontiellales</taxon>
        <taxon>Cyanothecaceae</taxon>
        <taxon>Cyanothece</taxon>
    </lineage>
</organism>
<evidence type="ECO:0000313" key="2">
    <source>
        <dbReference type="EMBL" id="ACL43107.1"/>
    </source>
</evidence>
<feature type="transmembrane region" description="Helical" evidence="1">
    <location>
        <begin position="381"/>
        <end position="401"/>
    </location>
</feature>
<dbReference type="EMBL" id="CP001344">
    <property type="protein sequence ID" value="ACL43107.1"/>
    <property type="molecule type" value="Genomic_DNA"/>
</dbReference>
<feature type="transmembrane region" description="Helical" evidence="1">
    <location>
        <begin position="341"/>
        <end position="361"/>
    </location>
</feature>
<name>B8HVS9_CYAP4</name>
<dbReference type="InterPro" id="IPR018650">
    <property type="entry name" value="STSV1_Orf64"/>
</dbReference>
<feature type="transmembrane region" description="Helical" evidence="1">
    <location>
        <begin position="224"/>
        <end position="247"/>
    </location>
</feature>
<keyword evidence="1" id="KW-0472">Membrane</keyword>
<dbReference type="eggNOG" id="COG3463">
    <property type="taxonomic scope" value="Bacteria"/>
</dbReference>
<sequence length="562" mass="63722">MAQFKPDLSLNSPLTKAEWKPVLTIAGIFFILCLILVLHRHLTFYSSYDQGIFNQVFWNGLHGHFFQSSLSSQLSTNVVHSGELPQVSYHRLGQHFTPALLLWLPLYALFPNPATLAVLLVVFITSAGLVLYILAREHLQPHLARWIIFSYYSANAVIGPTLCNFHDISQMPLFIFTLLLAMEKRWWWLFALMCPLILIVREDSAISLFGVGIYLILSRRYPRIGAAVCALSVSYILVLTNVIMPIFSEDISKRFMLERFGQYTDAEEASTLDIIWQMISNPLLLVKELFTPFADTVKYLAGQWLPFGFIPVISPTAWAIAGFPLLKLLLAEGGSVLSINIRYALSVVPGLCYGTILWWSGEGFKNFGTKKSSLTPRKLTPFFQKFWLTCMILSIVITIAASPNRTLYFIIPDAVRPWVYVSPMQQWQRSAEMRQILAQIPADASVSATTYLIPHLSGRRELIRLPGLQLVSDQKQAITVDYIVADLWQLQKYQAAFSGDWDQLQENTELIQKVISKKEFGLLDFKNGVVLLERGAASNPALVDQWQGFYQEVQALERDRKG</sequence>
<keyword evidence="1" id="KW-1133">Transmembrane helix</keyword>
<dbReference type="KEGG" id="cyn:Cyan7425_0720"/>
<feature type="transmembrane region" description="Helical" evidence="1">
    <location>
        <begin position="186"/>
        <end position="217"/>
    </location>
</feature>
<keyword evidence="1" id="KW-0812">Transmembrane</keyword>
<dbReference type="AlphaFoldDB" id="B8HVS9"/>
<feature type="transmembrane region" description="Helical" evidence="1">
    <location>
        <begin position="116"/>
        <end position="134"/>
    </location>
</feature>
<dbReference type="HOGENOM" id="CLU_492502_0_0_3"/>
<feature type="transmembrane region" description="Helical" evidence="1">
    <location>
        <begin position="20"/>
        <end position="38"/>
    </location>
</feature>
<proteinExistence type="predicted"/>
<feature type="transmembrane region" description="Helical" evidence="1">
    <location>
        <begin position="146"/>
        <end position="166"/>
    </location>
</feature>
<reference evidence="2" key="1">
    <citation type="submission" date="2009-01" db="EMBL/GenBank/DDBJ databases">
        <title>Complete sequence of chromosome Cyanothece sp. PCC 7425.</title>
        <authorList>
            <consortium name="US DOE Joint Genome Institute"/>
            <person name="Lucas S."/>
            <person name="Copeland A."/>
            <person name="Lapidus A."/>
            <person name="Glavina del Rio T."/>
            <person name="Dalin E."/>
            <person name="Tice H."/>
            <person name="Bruce D."/>
            <person name="Goodwin L."/>
            <person name="Pitluck S."/>
            <person name="Sims D."/>
            <person name="Meineke L."/>
            <person name="Brettin T."/>
            <person name="Detter J.C."/>
            <person name="Han C."/>
            <person name="Larimer F."/>
            <person name="Land M."/>
            <person name="Hauser L."/>
            <person name="Kyrpides N."/>
            <person name="Ovchinnikova G."/>
            <person name="Liberton M."/>
            <person name="Stoeckel J."/>
            <person name="Banerjee A."/>
            <person name="Singh A."/>
            <person name="Page L."/>
            <person name="Sato H."/>
            <person name="Zhao L."/>
            <person name="Sherman L."/>
            <person name="Pakrasi H."/>
            <person name="Richardson P."/>
        </authorList>
    </citation>
    <scope>NUCLEOTIDE SEQUENCE</scope>
    <source>
        <strain evidence="2">PCC 7425</strain>
    </source>
</reference>
<dbReference type="OrthoDB" id="501434at2"/>